<name>A0ABT2X8R5_9RHOB</name>
<keyword evidence="4" id="KW-0472">Membrane</keyword>
<comment type="similarity">
    <text evidence="2">Belongs to the ABC-2 integral membrane protein family.</text>
</comment>
<dbReference type="Proteomes" id="UP001209535">
    <property type="component" value="Unassembled WGS sequence"/>
</dbReference>
<dbReference type="RefSeq" id="WP_263335254.1">
    <property type="nucleotide sequence ID" value="NZ_JAOVQO010000007.1"/>
</dbReference>
<dbReference type="PANTHER" id="PTHR30413:SF8">
    <property type="entry name" value="TRANSPORT PERMEASE PROTEIN"/>
    <property type="match status" value="1"/>
</dbReference>
<reference evidence="5 6" key="1">
    <citation type="submission" date="2022-10" db="EMBL/GenBank/DDBJ databases">
        <title>Defluviimonas sp. nov., isolated from ocean surface sediments.</title>
        <authorList>
            <person name="He W."/>
            <person name="Wang L."/>
            <person name="Zhang D.-F."/>
        </authorList>
    </citation>
    <scope>NUCLEOTIDE SEQUENCE [LARGE SCALE GENOMIC DNA]</scope>
    <source>
        <strain evidence="5 6">WL0024</strain>
    </source>
</reference>
<keyword evidence="4" id="KW-0812">Transmembrane</keyword>
<evidence type="ECO:0000256" key="4">
    <source>
        <dbReference type="SAM" id="Phobius"/>
    </source>
</evidence>
<feature type="transmembrane region" description="Helical" evidence="4">
    <location>
        <begin position="115"/>
        <end position="140"/>
    </location>
</feature>
<gene>
    <name evidence="5" type="ORF">OEZ60_09055</name>
</gene>
<comment type="caution">
    <text evidence="5">The sequence shown here is derived from an EMBL/GenBank/DDBJ whole genome shotgun (WGS) entry which is preliminary data.</text>
</comment>
<keyword evidence="4" id="KW-1133">Transmembrane helix</keyword>
<dbReference type="PRINTS" id="PR00164">
    <property type="entry name" value="ABC2TRNSPORT"/>
</dbReference>
<organism evidence="5 6">
    <name type="scientific">Albidovulum salinarum</name>
    <dbReference type="NCBI Taxonomy" id="2984153"/>
    <lineage>
        <taxon>Bacteria</taxon>
        <taxon>Pseudomonadati</taxon>
        <taxon>Pseudomonadota</taxon>
        <taxon>Alphaproteobacteria</taxon>
        <taxon>Rhodobacterales</taxon>
        <taxon>Paracoccaceae</taxon>
        <taxon>Albidovulum</taxon>
    </lineage>
</organism>
<keyword evidence="3" id="KW-0813">Transport</keyword>
<protein>
    <submittedName>
        <fullName evidence="5">ABC transporter permease</fullName>
    </submittedName>
</protein>
<evidence type="ECO:0000313" key="5">
    <source>
        <dbReference type="EMBL" id="MCU9848155.1"/>
    </source>
</evidence>
<comment type="subcellular location">
    <subcellularLocation>
        <location evidence="1">Cell inner membrane</location>
        <topology evidence="1">Multi-pass membrane protein</topology>
    </subcellularLocation>
</comment>
<sequence>MFGVERRKSRLNSSLAILELIYHSTVRAIRRNHKNALVGLLTNILQTVIFIGAFIVTFNLLGMRGSAIRGDFTVYIMTGIFTFMCNIKTSGAVIGSEGPTSGMMLHAPMNTAIAIGSAALAALYTQVLSIVVILGVYHMAYAPVQIEDPVGALGMLILSWLYGIGIGMVVLAIKPWWPAFARVAQQIYTRVNMFASGKMFVGNTLSFSLLAMFDWNPLFHIIDQMRGFVFINYNPHNSSLTYPVYFTLALIAVGLMGEFKTRKHASASWNAAR</sequence>
<feature type="transmembrane region" description="Helical" evidence="4">
    <location>
        <begin position="200"/>
        <end position="222"/>
    </location>
</feature>
<proteinExistence type="inferred from homology"/>
<evidence type="ECO:0000256" key="1">
    <source>
        <dbReference type="ARBA" id="ARBA00004429"/>
    </source>
</evidence>
<accession>A0ABT2X8R5</accession>
<feature type="transmembrane region" description="Helical" evidence="4">
    <location>
        <begin position="152"/>
        <end position="173"/>
    </location>
</feature>
<evidence type="ECO:0000256" key="2">
    <source>
        <dbReference type="ARBA" id="ARBA00007783"/>
    </source>
</evidence>
<feature type="transmembrane region" description="Helical" evidence="4">
    <location>
        <begin position="72"/>
        <end position="94"/>
    </location>
</feature>
<dbReference type="InterPro" id="IPR000412">
    <property type="entry name" value="ABC_2_transport"/>
</dbReference>
<dbReference type="PANTHER" id="PTHR30413">
    <property type="entry name" value="INNER MEMBRANE TRANSPORT PERMEASE"/>
    <property type="match status" value="1"/>
</dbReference>
<feature type="transmembrane region" description="Helical" evidence="4">
    <location>
        <begin position="242"/>
        <end position="259"/>
    </location>
</feature>
<evidence type="ECO:0000313" key="6">
    <source>
        <dbReference type="Proteomes" id="UP001209535"/>
    </source>
</evidence>
<evidence type="ECO:0000256" key="3">
    <source>
        <dbReference type="ARBA" id="ARBA00022448"/>
    </source>
</evidence>
<dbReference type="EMBL" id="JAOVQO010000007">
    <property type="protein sequence ID" value="MCU9848155.1"/>
    <property type="molecule type" value="Genomic_DNA"/>
</dbReference>
<feature type="transmembrane region" description="Helical" evidence="4">
    <location>
        <begin position="37"/>
        <end position="60"/>
    </location>
</feature>
<keyword evidence="6" id="KW-1185">Reference proteome</keyword>